<keyword evidence="1" id="KW-0472">Membrane</keyword>
<dbReference type="RefSeq" id="XP_013761120.1">
    <property type="nucleotide sequence ID" value="XM_013905666.1"/>
</dbReference>
<feature type="transmembrane region" description="Helical" evidence="1">
    <location>
        <begin position="119"/>
        <end position="139"/>
    </location>
</feature>
<evidence type="ECO:0000313" key="3">
    <source>
        <dbReference type="Proteomes" id="UP000054408"/>
    </source>
</evidence>
<evidence type="ECO:0008006" key="4">
    <source>
        <dbReference type="Google" id="ProtNLM"/>
    </source>
</evidence>
<feature type="transmembrane region" description="Helical" evidence="1">
    <location>
        <begin position="79"/>
        <end position="107"/>
    </location>
</feature>
<keyword evidence="1" id="KW-0812">Transmembrane</keyword>
<evidence type="ECO:0000256" key="1">
    <source>
        <dbReference type="SAM" id="Phobius"/>
    </source>
</evidence>
<dbReference type="EMBL" id="GL349440">
    <property type="protein sequence ID" value="KNC56076.1"/>
    <property type="molecule type" value="Genomic_DNA"/>
</dbReference>
<feature type="transmembrane region" description="Helical" evidence="1">
    <location>
        <begin position="49"/>
        <end position="67"/>
    </location>
</feature>
<accession>A0A0L0DVI5</accession>
<gene>
    <name evidence="2" type="ORF">AMSG_02088</name>
</gene>
<protein>
    <recommendedName>
        <fullName evidence="4">Transmembrane protein 128</fullName>
    </recommendedName>
</protein>
<dbReference type="GeneID" id="25561799"/>
<proteinExistence type="predicted"/>
<dbReference type="Proteomes" id="UP000054408">
    <property type="component" value="Unassembled WGS sequence"/>
</dbReference>
<organism evidence="2 3">
    <name type="scientific">Thecamonas trahens ATCC 50062</name>
    <dbReference type="NCBI Taxonomy" id="461836"/>
    <lineage>
        <taxon>Eukaryota</taxon>
        <taxon>Apusozoa</taxon>
        <taxon>Apusomonadida</taxon>
        <taxon>Apusomonadidae</taxon>
        <taxon>Thecamonas</taxon>
    </lineage>
</organism>
<name>A0A0L0DVI5_THETB</name>
<evidence type="ECO:0000313" key="2">
    <source>
        <dbReference type="EMBL" id="KNC56076.1"/>
    </source>
</evidence>
<keyword evidence="1" id="KW-1133">Transmembrane helix</keyword>
<reference evidence="2 3" key="1">
    <citation type="submission" date="2010-05" db="EMBL/GenBank/DDBJ databases">
        <title>The Genome Sequence of Thecamonas trahens ATCC 50062.</title>
        <authorList>
            <consortium name="The Broad Institute Genome Sequencing Platform"/>
            <person name="Russ C."/>
            <person name="Cuomo C."/>
            <person name="Shea T."/>
            <person name="Young S.K."/>
            <person name="Zeng Q."/>
            <person name="Koehrsen M."/>
            <person name="Haas B."/>
            <person name="Borodovsky M."/>
            <person name="Guigo R."/>
            <person name="Alvarado L."/>
            <person name="Berlin A."/>
            <person name="Bochicchio J."/>
            <person name="Borenstein D."/>
            <person name="Chapman S."/>
            <person name="Chen Z."/>
            <person name="Freedman E."/>
            <person name="Gellesch M."/>
            <person name="Goldberg J."/>
            <person name="Griggs A."/>
            <person name="Gujja S."/>
            <person name="Heilman E."/>
            <person name="Heiman D."/>
            <person name="Hepburn T."/>
            <person name="Howarth C."/>
            <person name="Jen D."/>
            <person name="Larson L."/>
            <person name="Mehta T."/>
            <person name="Park D."/>
            <person name="Pearson M."/>
            <person name="Roberts A."/>
            <person name="Saif S."/>
            <person name="Shenoy N."/>
            <person name="Sisk P."/>
            <person name="Stolte C."/>
            <person name="Sykes S."/>
            <person name="Thomson T."/>
            <person name="Walk T."/>
            <person name="White J."/>
            <person name="Yandava C."/>
            <person name="Burger G."/>
            <person name="Gray M.W."/>
            <person name="Holland P.W.H."/>
            <person name="King N."/>
            <person name="Lang F.B.F."/>
            <person name="Roger A.J."/>
            <person name="Ruiz-Trillo I."/>
            <person name="Lander E."/>
            <person name="Nusbaum C."/>
        </authorList>
    </citation>
    <scope>NUCLEOTIDE SEQUENCE [LARGE SCALE GENOMIC DNA]</scope>
    <source>
        <strain evidence="2 3">ATCC 50062</strain>
    </source>
</reference>
<dbReference type="OrthoDB" id="58903at2759"/>
<dbReference type="PANTHER" id="PTHR31134:SF1">
    <property type="entry name" value="TRANSMEMBRANE PROTEIN 128"/>
    <property type="match status" value="1"/>
</dbReference>
<sequence>MAATTGARFDGSELNRRAAVDEYTAADPATEARVAMYERDRAKRESARASVETLAWIVAAMAVLYYFDVVNTLRTDPRVLWNWLMLGVVAFSVFGAIGAYFGIYLAYVVKKTDDMAESSAIPVAVVFLLIGATAMTIAVWPVWGFVTPVIGFVEFMGFVMITSFLP</sequence>
<dbReference type="AlphaFoldDB" id="A0A0L0DVI5"/>
<dbReference type="InterPro" id="IPR033579">
    <property type="entry name" value="TMEM128"/>
</dbReference>
<feature type="transmembrane region" description="Helical" evidence="1">
    <location>
        <begin position="145"/>
        <end position="165"/>
    </location>
</feature>
<keyword evidence="3" id="KW-1185">Reference proteome</keyword>
<dbReference type="Pfam" id="PF20479">
    <property type="entry name" value="TMEM128"/>
    <property type="match status" value="1"/>
</dbReference>
<dbReference type="PANTHER" id="PTHR31134">
    <property type="entry name" value="TRANSMEMBRANE PROTEIN 128"/>
    <property type="match status" value="1"/>
</dbReference>